<dbReference type="InterPro" id="IPR058240">
    <property type="entry name" value="rSAM_sf"/>
</dbReference>
<evidence type="ECO:0000256" key="2">
    <source>
        <dbReference type="ARBA" id="ARBA00022485"/>
    </source>
</evidence>
<evidence type="ECO:0000256" key="1">
    <source>
        <dbReference type="ARBA" id="ARBA00001966"/>
    </source>
</evidence>
<keyword evidence="9" id="KW-1185">Reference proteome</keyword>
<evidence type="ECO:0000259" key="7">
    <source>
        <dbReference type="PROSITE" id="PS51918"/>
    </source>
</evidence>
<proteinExistence type="predicted"/>
<dbReference type="SUPFAM" id="SSF102114">
    <property type="entry name" value="Radical SAM enzymes"/>
    <property type="match status" value="1"/>
</dbReference>
<dbReference type="InterPro" id="IPR034391">
    <property type="entry name" value="AdoMet-like_SPASM_containing"/>
</dbReference>
<dbReference type="GO" id="GO:0046872">
    <property type="term" value="F:metal ion binding"/>
    <property type="evidence" value="ECO:0007669"/>
    <property type="project" value="UniProtKB-KW"/>
</dbReference>
<dbReference type="SFLD" id="SFLDS00029">
    <property type="entry name" value="Radical_SAM"/>
    <property type="match status" value="1"/>
</dbReference>
<dbReference type="PROSITE" id="PS51918">
    <property type="entry name" value="RADICAL_SAM"/>
    <property type="match status" value="1"/>
</dbReference>
<keyword evidence="2" id="KW-0004">4Fe-4S</keyword>
<dbReference type="InterPro" id="IPR007197">
    <property type="entry name" value="rSAM"/>
</dbReference>
<evidence type="ECO:0000313" key="9">
    <source>
        <dbReference type="Proteomes" id="UP000198432"/>
    </source>
</evidence>
<sequence>MSEMPNFLQIEPVGQCNLKCQMCPIQFRTDGKDGKPLAFMKFDDFVKLIGEFPEIQELHLQGLGEPMMHPQLFEMVAFAAKRGIKVSTNSNMTLFSQRRAEHCVTSGLDSLHVSVDGATAETFENIRVGGKFERVISNVEILKKAKEKLKSETPHLRLIYVLMRQNLHELPDFVRLAEKLNVHEIFAQHLCHDFQESTLPEHYSPMRDFVNEQTLLHEAVERVQHFFDEARALAQEHKVSLRLPAVRPSERTTTARGRKRCSWPWDGMYFSYDGQSMPCCMISTPDRFSFGSAVKQGARQLWEGERYESFRQSLDSEEPPEICRSCAIYQGRF</sequence>
<dbReference type="OrthoDB" id="9805809at2"/>
<evidence type="ECO:0000256" key="5">
    <source>
        <dbReference type="ARBA" id="ARBA00023004"/>
    </source>
</evidence>
<keyword evidence="5" id="KW-0408">Iron</keyword>
<dbReference type="Pfam" id="PF04055">
    <property type="entry name" value="Radical_SAM"/>
    <property type="match status" value="1"/>
</dbReference>
<accession>A0A239KEV4</accession>
<dbReference type="PANTHER" id="PTHR11228:SF7">
    <property type="entry name" value="PQQA PEPTIDE CYCLASE"/>
    <property type="match status" value="1"/>
</dbReference>
<gene>
    <name evidence="8" type="ORF">SAMN06296052_12836</name>
</gene>
<protein>
    <submittedName>
        <fullName evidence="8">Radical SAM additional 4Fe4S-binding SPASM domain-containing protein</fullName>
    </submittedName>
</protein>
<evidence type="ECO:0000313" key="8">
    <source>
        <dbReference type="EMBL" id="SNT16886.1"/>
    </source>
</evidence>
<dbReference type="Proteomes" id="UP000198432">
    <property type="component" value="Unassembled WGS sequence"/>
</dbReference>
<name>A0A239KEV4_9BACT</name>
<dbReference type="GO" id="GO:0051536">
    <property type="term" value="F:iron-sulfur cluster binding"/>
    <property type="evidence" value="ECO:0007669"/>
    <property type="project" value="UniProtKB-KW"/>
</dbReference>
<dbReference type="SMART" id="SM00729">
    <property type="entry name" value="Elp3"/>
    <property type="match status" value="1"/>
</dbReference>
<organism evidence="8 9">
    <name type="scientific">Pontibacter ummariensis</name>
    <dbReference type="NCBI Taxonomy" id="1610492"/>
    <lineage>
        <taxon>Bacteria</taxon>
        <taxon>Pseudomonadati</taxon>
        <taxon>Bacteroidota</taxon>
        <taxon>Cytophagia</taxon>
        <taxon>Cytophagales</taxon>
        <taxon>Hymenobacteraceae</taxon>
        <taxon>Pontibacter</taxon>
    </lineage>
</organism>
<feature type="domain" description="Radical SAM core" evidence="7">
    <location>
        <begin position="1"/>
        <end position="236"/>
    </location>
</feature>
<keyword evidence="6" id="KW-0411">Iron-sulfur</keyword>
<reference evidence="9" key="1">
    <citation type="submission" date="2017-06" db="EMBL/GenBank/DDBJ databases">
        <authorList>
            <person name="Varghese N."/>
            <person name="Submissions S."/>
        </authorList>
    </citation>
    <scope>NUCLEOTIDE SEQUENCE [LARGE SCALE GENOMIC DNA]</scope>
    <source>
        <strain evidence="9">NKM1</strain>
    </source>
</reference>
<dbReference type="GO" id="GO:0003824">
    <property type="term" value="F:catalytic activity"/>
    <property type="evidence" value="ECO:0007669"/>
    <property type="project" value="InterPro"/>
</dbReference>
<dbReference type="InterPro" id="IPR013785">
    <property type="entry name" value="Aldolase_TIM"/>
</dbReference>
<dbReference type="CDD" id="cd21109">
    <property type="entry name" value="SPASM"/>
    <property type="match status" value="1"/>
</dbReference>
<dbReference type="Pfam" id="PF13186">
    <property type="entry name" value="SPASM"/>
    <property type="match status" value="1"/>
</dbReference>
<evidence type="ECO:0000256" key="4">
    <source>
        <dbReference type="ARBA" id="ARBA00022723"/>
    </source>
</evidence>
<dbReference type="InterPro" id="IPR050377">
    <property type="entry name" value="Radical_SAM_PqqE_MftC-like"/>
</dbReference>
<evidence type="ECO:0000256" key="3">
    <source>
        <dbReference type="ARBA" id="ARBA00022691"/>
    </source>
</evidence>
<dbReference type="CDD" id="cd01335">
    <property type="entry name" value="Radical_SAM"/>
    <property type="match status" value="1"/>
</dbReference>
<dbReference type="SFLD" id="SFLDG01387">
    <property type="entry name" value="BtrN-like_SPASM_domain_contain"/>
    <property type="match status" value="1"/>
</dbReference>
<keyword evidence="4" id="KW-0479">Metal-binding</keyword>
<dbReference type="AlphaFoldDB" id="A0A239KEV4"/>
<keyword evidence="3" id="KW-0949">S-adenosyl-L-methionine</keyword>
<dbReference type="InterPro" id="IPR023885">
    <property type="entry name" value="4Fe4S-binding_SPASM_dom"/>
</dbReference>
<dbReference type="SFLD" id="SFLDG01067">
    <property type="entry name" value="SPASM/twitch_domain_containing"/>
    <property type="match status" value="1"/>
</dbReference>
<dbReference type="InterPro" id="IPR006638">
    <property type="entry name" value="Elp3/MiaA/NifB-like_rSAM"/>
</dbReference>
<dbReference type="EMBL" id="FZOQ01000028">
    <property type="protein sequence ID" value="SNT16886.1"/>
    <property type="molecule type" value="Genomic_DNA"/>
</dbReference>
<evidence type="ECO:0000256" key="6">
    <source>
        <dbReference type="ARBA" id="ARBA00023014"/>
    </source>
</evidence>
<dbReference type="PANTHER" id="PTHR11228">
    <property type="entry name" value="RADICAL SAM DOMAIN PROTEIN"/>
    <property type="match status" value="1"/>
</dbReference>
<comment type="cofactor">
    <cofactor evidence="1">
        <name>[4Fe-4S] cluster</name>
        <dbReference type="ChEBI" id="CHEBI:49883"/>
    </cofactor>
</comment>
<dbReference type="Gene3D" id="3.20.20.70">
    <property type="entry name" value="Aldolase class I"/>
    <property type="match status" value="1"/>
</dbReference>